<dbReference type="EMBL" id="CALTRL010000416">
    <property type="protein sequence ID" value="CAH7668013.1"/>
    <property type="molecule type" value="Genomic_DNA"/>
</dbReference>
<dbReference type="Pfam" id="PF00152">
    <property type="entry name" value="tRNA-synt_2"/>
    <property type="match status" value="1"/>
</dbReference>
<dbReference type="AlphaFoldDB" id="A0AAV0AHZ5"/>
<dbReference type="Gene3D" id="3.30.930.10">
    <property type="entry name" value="Bira Bifunctional Protein, Domain 2"/>
    <property type="match status" value="1"/>
</dbReference>
<evidence type="ECO:0000256" key="5">
    <source>
        <dbReference type="ARBA" id="ARBA00022840"/>
    </source>
</evidence>
<accession>A0AAV0AHZ5</accession>
<keyword evidence="6" id="KW-0648">Protein biosynthesis</keyword>
<dbReference type="InterPro" id="IPR029061">
    <property type="entry name" value="THDP-binding"/>
</dbReference>
<dbReference type="InterPro" id="IPR045864">
    <property type="entry name" value="aa-tRNA-synth_II/BPL/LPL"/>
</dbReference>
<keyword evidence="5" id="KW-0067">ATP-binding</keyword>
<dbReference type="GO" id="GO:0005524">
    <property type="term" value="F:ATP binding"/>
    <property type="evidence" value="ECO:0007669"/>
    <property type="project" value="UniProtKB-KW"/>
</dbReference>
<dbReference type="SUPFAM" id="SSF55681">
    <property type="entry name" value="Class II aaRS and biotin synthetases"/>
    <property type="match status" value="1"/>
</dbReference>
<keyword evidence="3" id="KW-0436">Ligase</keyword>
<keyword evidence="4" id="KW-0547">Nucleotide-binding</keyword>
<evidence type="ECO:0000256" key="6">
    <source>
        <dbReference type="ARBA" id="ARBA00022917"/>
    </source>
</evidence>
<protein>
    <recommendedName>
        <fullName evidence="8">Aminoacyl-tRNA synthetase class II (D/K/N) domain-containing protein</fullName>
    </recommendedName>
</protein>
<evidence type="ECO:0000313" key="10">
    <source>
        <dbReference type="Proteomes" id="UP001153365"/>
    </source>
</evidence>
<organism evidence="9 10">
    <name type="scientific">Phakopsora pachyrhizi</name>
    <name type="common">Asian soybean rust disease fungus</name>
    <dbReference type="NCBI Taxonomy" id="170000"/>
    <lineage>
        <taxon>Eukaryota</taxon>
        <taxon>Fungi</taxon>
        <taxon>Dikarya</taxon>
        <taxon>Basidiomycota</taxon>
        <taxon>Pucciniomycotina</taxon>
        <taxon>Pucciniomycetes</taxon>
        <taxon>Pucciniales</taxon>
        <taxon>Phakopsoraceae</taxon>
        <taxon>Phakopsora</taxon>
    </lineage>
</organism>
<dbReference type="GO" id="GO:0005737">
    <property type="term" value="C:cytoplasm"/>
    <property type="evidence" value="ECO:0007669"/>
    <property type="project" value="UniProtKB-SubCell"/>
</dbReference>
<keyword evidence="2" id="KW-0963">Cytoplasm</keyword>
<evidence type="ECO:0000313" key="9">
    <source>
        <dbReference type="EMBL" id="CAH7668013.1"/>
    </source>
</evidence>
<sequence>MVMVQTYDALTLTNKSTIQLTGKTVALPAGKSAPDGHELHADWWTVVGKAPGDSQAFKNQISEESGLDTLSNGCHLVLRGETSSGILKVCSAMLDAFRESYNKLSIIEVTPPCMVQTQVETHRHLSEYKHLEAELGFISFEELLAHIEELICSTLETLMKKHKIKALIQTLNTNFLLPAQPFRQMDYKDALMRLFSSTFILTNSLLRLATLMPSDLSVSYQNWPALDLIQRLKKMHIQKKLQLLSDKTGNLAEIDYSMAEALAFGTILEDGYDIRLSGQDSGQGVFSQRHALLTDQMVEGRKNNCTIESAFS</sequence>
<dbReference type="PANTHER" id="PTHR22594:SF16">
    <property type="entry name" value="ASPARAGINE--TRNA LIGASE, CYTOPLASMIC"/>
    <property type="match status" value="1"/>
</dbReference>
<evidence type="ECO:0000256" key="4">
    <source>
        <dbReference type="ARBA" id="ARBA00022741"/>
    </source>
</evidence>
<evidence type="ECO:0000256" key="1">
    <source>
        <dbReference type="ARBA" id="ARBA00004496"/>
    </source>
</evidence>
<evidence type="ECO:0000256" key="3">
    <source>
        <dbReference type="ARBA" id="ARBA00022598"/>
    </source>
</evidence>
<evidence type="ECO:0000256" key="7">
    <source>
        <dbReference type="ARBA" id="ARBA00023146"/>
    </source>
</evidence>
<dbReference type="InterPro" id="IPR012340">
    <property type="entry name" value="NA-bd_OB-fold"/>
</dbReference>
<dbReference type="GO" id="GO:0004816">
    <property type="term" value="F:asparagine-tRNA ligase activity"/>
    <property type="evidence" value="ECO:0007669"/>
    <property type="project" value="TreeGrafter"/>
</dbReference>
<gene>
    <name evidence="9" type="ORF">PPACK8108_LOCUS2470</name>
</gene>
<dbReference type="SUPFAM" id="SSF52518">
    <property type="entry name" value="Thiamin diphosphate-binding fold (THDP-binding)"/>
    <property type="match status" value="1"/>
</dbReference>
<feature type="domain" description="Aminoacyl-tRNA synthetase class II (D/K/N)" evidence="8">
    <location>
        <begin position="118"/>
        <end position="200"/>
    </location>
</feature>
<comment type="caution">
    <text evidence="9">The sequence shown here is derived from an EMBL/GenBank/DDBJ whole genome shotgun (WGS) entry which is preliminary data.</text>
</comment>
<proteinExistence type="predicted"/>
<keyword evidence="10" id="KW-1185">Reference proteome</keyword>
<dbReference type="Gene3D" id="2.40.50.140">
    <property type="entry name" value="Nucleic acid-binding proteins"/>
    <property type="match status" value="1"/>
</dbReference>
<evidence type="ECO:0000259" key="8">
    <source>
        <dbReference type="Pfam" id="PF00152"/>
    </source>
</evidence>
<evidence type="ECO:0000256" key="2">
    <source>
        <dbReference type="ARBA" id="ARBA00022490"/>
    </source>
</evidence>
<name>A0AAV0AHZ5_PHAPC</name>
<dbReference type="GO" id="GO:0006421">
    <property type="term" value="P:asparaginyl-tRNA aminoacylation"/>
    <property type="evidence" value="ECO:0007669"/>
    <property type="project" value="TreeGrafter"/>
</dbReference>
<keyword evidence="7" id="KW-0030">Aminoacyl-tRNA synthetase</keyword>
<dbReference type="PANTHER" id="PTHR22594">
    <property type="entry name" value="ASPARTYL/LYSYL-TRNA SYNTHETASE"/>
    <property type="match status" value="1"/>
</dbReference>
<dbReference type="InterPro" id="IPR004364">
    <property type="entry name" value="Aa-tRNA-synt_II"/>
</dbReference>
<dbReference type="Gene3D" id="3.40.50.12470">
    <property type="match status" value="1"/>
</dbReference>
<dbReference type="Proteomes" id="UP001153365">
    <property type="component" value="Unassembled WGS sequence"/>
</dbReference>
<comment type="subcellular location">
    <subcellularLocation>
        <location evidence="1">Cytoplasm</location>
    </subcellularLocation>
</comment>
<reference evidence="9" key="1">
    <citation type="submission" date="2022-06" db="EMBL/GenBank/DDBJ databases">
        <authorList>
            <consortium name="SYNGENTA / RWTH Aachen University"/>
        </authorList>
    </citation>
    <scope>NUCLEOTIDE SEQUENCE</scope>
</reference>